<feature type="domain" description="Protein kinase" evidence="14">
    <location>
        <begin position="639"/>
        <end position="916"/>
    </location>
</feature>
<evidence type="ECO:0000256" key="3">
    <source>
        <dbReference type="ARBA" id="ARBA00022692"/>
    </source>
</evidence>
<dbReference type="PROSITE" id="PS50022">
    <property type="entry name" value="FA58C_3"/>
    <property type="match status" value="1"/>
</dbReference>
<dbReference type="PANTHER" id="PTHR24416">
    <property type="entry name" value="TYROSINE-PROTEIN KINASE RECEPTOR"/>
    <property type="match status" value="1"/>
</dbReference>
<evidence type="ECO:0000259" key="14">
    <source>
        <dbReference type="PROSITE" id="PS50011"/>
    </source>
</evidence>
<dbReference type="Gene3D" id="2.60.120.260">
    <property type="entry name" value="Galactose-binding domain-like"/>
    <property type="match status" value="1"/>
</dbReference>
<organism evidence="16 17">
    <name type="scientific">Xylocopa violacea</name>
    <name type="common">Violet carpenter bee</name>
    <name type="synonym">Apis violacea</name>
    <dbReference type="NCBI Taxonomy" id="135666"/>
    <lineage>
        <taxon>Eukaryota</taxon>
        <taxon>Metazoa</taxon>
        <taxon>Ecdysozoa</taxon>
        <taxon>Arthropoda</taxon>
        <taxon>Hexapoda</taxon>
        <taxon>Insecta</taxon>
        <taxon>Pterygota</taxon>
        <taxon>Neoptera</taxon>
        <taxon>Endopterygota</taxon>
        <taxon>Hymenoptera</taxon>
        <taxon>Apocrita</taxon>
        <taxon>Aculeata</taxon>
        <taxon>Apoidea</taxon>
        <taxon>Anthophila</taxon>
        <taxon>Apidae</taxon>
        <taxon>Xylocopa</taxon>
        <taxon>Xylocopa</taxon>
    </lineage>
</organism>
<dbReference type="SMART" id="SM00231">
    <property type="entry name" value="FA58C"/>
    <property type="match status" value="1"/>
</dbReference>
<dbReference type="InterPro" id="IPR048525">
    <property type="entry name" value="DDR1-2_DS-like"/>
</dbReference>
<keyword evidence="9" id="KW-1015">Disulfide bond</keyword>
<dbReference type="Pfam" id="PF21114">
    <property type="entry name" value="DDR1-2_DS-like"/>
    <property type="match status" value="1"/>
</dbReference>
<comment type="caution">
    <text evidence="16">The sequence shown here is derived from an EMBL/GenBank/DDBJ whole genome shotgun (WGS) entry which is preliminary data.</text>
</comment>
<dbReference type="PROSITE" id="PS50011">
    <property type="entry name" value="PROTEIN_KINASE_DOM"/>
    <property type="match status" value="1"/>
</dbReference>
<dbReference type="SUPFAM" id="SSF49785">
    <property type="entry name" value="Galactose-binding domain-like"/>
    <property type="match status" value="1"/>
</dbReference>
<evidence type="ECO:0000256" key="12">
    <source>
        <dbReference type="SAM" id="Phobius"/>
    </source>
</evidence>
<accession>A0ABP1NVZ2</accession>
<keyword evidence="2" id="KW-1003">Cell membrane</keyword>
<dbReference type="Pfam" id="PF00754">
    <property type="entry name" value="F5_F8_type_C"/>
    <property type="match status" value="1"/>
</dbReference>
<evidence type="ECO:0000256" key="1">
    <source>
        <dbReference type="ARBA" id="ARBA00004251"/>
    </source>
</evidence>
<dbReference type="CDD" id="cd00057">
    <property type="entry name" value="FA58C"/>
    <property type="match status" value="1"/>
</dbReference>
<protein>
    <recommendedName>
        <fullName evidence="18">Discoidin domain-containing receptor 2</fullName>
    </recommendedName>
</protein>
<proteinExistence type="predicted"/>
<keyword evidence="3 12" id="KW-0812">Transmembrane</keyword>
<dbReference type="PROSITE" id="PS01286">
    <property type="entry name" value="FA58C_2"/>
    <property type="match status" value="1"/>
</dbReference>
<feature type="domain" description="F5/8 type C" evidence="15">
    <location>
        <begin position="31"/>
        <end position="185"/>
    </location>
</feature>
<feature type="chain" id="PRO_5045981136" description="Discoidin domain-containing receptor 2" evidence="13">
    <location>
        <begin position="21"/>
        <end position="922"/>
    </location>
</feature>
<dbReference type="PANTHER" id="PTHR24416:SF580">
    <property type="entry name" value="DISCOIDIN DOMAIN RECEPTOR, ISOFORM F"/>
    <property type="match status" value="1"/>
</dbReference>
<keyword evidence="7 12" id="KW-1133">Transmembrane helix</keyword>
<keyword evidence="11" id="KW-0325">Glycoprotein</keyword>
<dbReference type="InterPro" id="IPR050122">
    <property type="entry name" value="RTK"/>
</dbReference>
<dbReference type="SUPFAM" id="SSF56112">
    <property type="entry name" value="Protein kinase-like (PK-like)"/>
    <property type="match status" value="1"/>
</dbReference>
<dbReference type="Pfam" id="PF07714">
    <property type="entry name" value="PK_Tyr_Ser-Thr"/>
    <property type="match status" value="1"/>
</dbReference>
<reference evidence="16 17" key="1">
    <citation type="submission" date="2024-08" db="EMBL/GenBank/DDBJ databases">
        <authorList>
            <person name="Will J Nash"/>
            <person name="Angela Man"/>
            <person name="Seanna McTaggart"/>
            <person name="Kendall Baker"/>
            <person name="Tom Barker"/>
            <person name="Leah Catchpole"/>
            <person name="Alex Durrant"/>
            <person name="Karim Gharbi"/>
            <person name="Naomi Irish"/>
            <person name="Gemy Kaithakottil"/>
            <person name="Debby Ku"/>
            <person name="Aaliyah Providence"/>
            <person name="Felix Shaw"/>
            <person name="David Swarbreck"/>
            <person name="Chris Watkins"/>
            <person name="Ann M. McCartney"/>
            <person name="Giulio Formenti"/>
            <person name="Alice Mouton"/>
            <person name="Noel Vella"/>
            <person name="Bjorn M von Reumont"/>
            <person name="Adriana Vella"/>
            <person name="Wilfried Haerty"/>
        </authorList>
    </citation>
    <scope>NUCLEOTIDE SEQUENCE [LARGE SCALE GENOMIC DNA]</scope>
</reference>
<dbReference type="Gene3D" id="2.60.120.1190">
    <property type="match status" value="1"/>
</dbReference>
<sequence>MRCTLTVVSIGVFLASTASGEGSAENGFGQCILPLGMEEGKIPDDAITASSSYETKSVGPQNARIRQEKNGGAWCPKAQISSAIREYLEIDLTKNHLIAWTETQGRFGNGQGQEYAEAFFLEYWRDTKWNQYKNLRGDKVLRGNSNTYLVEKQKLDLPFVANRVRFVPYSQHPRTVCMRVEIYGCIWEQYVTSYSAPKGSSRGPGGWNVQDLSYDGIELESRLVNGLGQLTDGVLGELSEILSSPANDRGTNWIGWSEDSTVQIIFHFQELREFKNCSVHVARIPQLEVEIFSMVRVWFSIDGKNYESEAEILEPSIDTSLINANTVLMSIPLQSRIGRFVKLEFNLATKWLLLSEITFYTAGRNRSNDLYTTVDQSFPMDRNQNESVEKSSNSLDSILAFNETELYKIQEDASTPDAFPVGTSQTYIGLVSGALTIFVLFLTCTAFLMKKRGRNKIALLQKHTALLCDSSASAIAITPLAKDAKISNSIVTGLSLIRKPITIVASDNLTVRSNTDSQTDPRRSTLYERTYNLFSEENLELNESNTSSARVIESRTESDFTLPTTTTYSSRKAFHFQSGKVNQPIHEGYYATTDILTIKKRELLSTLSPFTPLHIREKSVRLPRTIESYDVQRISRHRLRILDKFGEGNFGLVHLCEAKGITSPEIGIVQNQQTVIVRSLWRGVVDSLRLDFTKDMHVLAMLRNPNIAKMMALVDEEPFGAIFEYTQFGDLPSFFESHRNSDIEKDISSYGSCLNFITQIASGMKYLESMNIAHCDLAARNCIVDHNLTIKVSDHAIYCDKYDHHYFIDGHNVKIPLRWMAWEAVLLGKRSCQADIWSFAITVWEIFLNCKELPYADLTVTQVLENYDRWYRIGKSQPRILSQPDRCPDDLYCVMNKCWSKQNEDRPSFEEIYLYLERLALD</sequence>
<keyword evidence="6" id="KW-0067">ATP-binding</keyword>
<evidence type="ECO:0000259" key="15">
    <source>
        <dbReference type="PROSITE" id="PS50022"/>
    </source>
</evidence>
<evidence type="ECO:0000256" key="4">
    <source>
        <dbReference type="ARBA" id="ARBA00022729"/>
    </source>
</evidence>
<evidence type="ECO:0000256" key="2">
    <source>
        <dbReference type="ARBA" id="ARBA00022475"/>
    </source>
</evidence>
<dbReference type="InterPro" id="IPR008979">
    <property type="entry name" value="Galactose-bd-like_sf"/>
</dbReference>
<dbReference type="PRINTS" id="PR00109">
    <property type="entry name" value="TYRKINASE"/>
</dbReference>
<evidence type="ECO:0000313" key="17">
    <source>
        <dbReference type="Proteomes" id="UP001642520"/>
    </source>
</evidence>
<dbReference type="InterPro" id="IPR011009">
    <property type="entry name" value="Kinase-like_dom_sf"/>
</dbReference>
<evidence type="ECO:0000256" key="6">
    <source>
        <dbReference type="ARBA" id="ARBA00022840"/>
    </source>
</evidence>
<feature type="signal peptide" evidence="13">
    <location>
        <begin position="1"/>
        <end position="20"/>
    </location>
</feature>
<evidence type="ECO:0000256" key="13">
    <source>
        <dbReference type="SAM" id="SignalP"/>
    </source>
</evidence>
<dbReference type="Gene3D" id="1.10.510.10">
    <property type="entry name" value="Transferase(Phosphotransferase) domain 1"/>
    <property type="match status" value="1"/>
</dbReference>
<dbReference type="EMBL" id="CAXAJV020001293">
    <property type="protein sequence ID" value="CAL7944182.1"/>
    <property type="molecule type" value="Genomic_DNA"/>
</dbReference>
<keyword evidence="10" id="KW-0675">Receptor</keyword>
<dbReference type="InterPro" id="IPR000421">
    <property type="entry name" value="FA58C"/>
</dbReference>
<name>A0ABP1NVZ2_XYLVO</name>
<dbReference type="InterPro" id="IPR001245">
    <property type="entry name" value="Ser-Thr/Tyr_kinase_cat_dom"/>
</dbReference>
<evidence type="ECO:0000256" key="9">
    <source>
        <dbReference type="ARBA" id="ARBA00023157"/>
    </source>
</evidence>
<gene>
    <name evidence="16" type="ORF">XYLVIOL_LOCUS6510</name>
</gene>
<dbReference type="Proteomes" id="UP001642520">
    <property type="component" value="Unassembled WGS sequence"/>
</dbReference>
<evidence type="ECO:0000313" key="16">
    <source>
        <dbReference type="EMBL" id="CAL7944182.1"/>
    </source>
</evidence>
<evidence type="ECO:0000256" key="10">
    <source>
        <dbReference type="ARBA" id="ARBA00023170"/>
    </source>
</evidence>
<evidence type="ECO:0000256" key="7">
    <source>
        <dbReference type="ARBA" id="ARBA00022989"/>
    </source>
</evidence>
<evidence type="ECO:0000256" key="5">
    <source>
        <dbReference type="ARBA" id="ARBA00022741"/>
    </source>
</evidence>
<evidence type="ECO:0008006" key="18">
    <source>
        <dbReference type="Google" id="ProtNLM"/>
    </source>
</evidence>
<dbReference type="Gene3D" id="3.30.200.20">
    <property type="entry name" value="Phosphorylase Kinase, domain 1"/>
    <property type="match status" value="1"/>
</dbReference>
<comment type="subcellular location">
    <subcellularLocation>
        <location evidence="1">Cell membrane</location>
        <topology evidence="1">Single-pass type I membrane protein</topology>
    </subcellularLocation>
</comment>
<evidence type="ECO:0000256" key="8">
    <source>
        <dbReference type="ARBA" id="ARBA00023136"/>
    </source>
</evidence>
<dbReference type="InterPro" id="IPR000719">
    <property type="entry name" value="Prot_kinase_dom"/>
</dbReference>
<feature type="transmembrane region" description="Helical" evidence="12">
    <location>
        <begin position="427"/>
        <end position="449"/>
    </location>
</feature>
<keyword evidence="4 13" id="KW-0732">Signal</keyword>
<keyword evidence="8 12" id="KW-0472">Membrane</keyword>
<keyword evidence="17" id="KW-1185">Reference proteome</keyword>
<evidence type="ECO:0000256" key="11">
    <source>
        <dbReference type="ARBA" id="ARBA00023180"/>
    </source>
</evidence>
<keyword evidence="5" id="KW-0547">Nucleotide-binding</keyword>